<comment type="caution">
    <text evidence="1">The sequence shown here is derived from an EMBL/GenBank/DDBJ whole genome shotgun (WGS) entry which is preliminary data.</text>
</comment>
<dbReference type="Proteomes" id="UP001331761">
    <property type="component" value="Unassembled WGS sequence"/>
</dbReference>
<dbReference type="AlphaFoldDB" id="A0AAN8G9I7"/>
<protein>
    <submittedName>
        <fullName evidence="1">Uncharacterized protein</fullName>
    </submittedName>
</protein>
<gene>
    <name evidence="1" type="ORF">GCK32_011957</name>
</gene>
<reference evidence="1 2" key="1">
    <citation type="submission" date="2019-10" db="EMBL/GenBank/DDBJ databases">
        <title>Assembly and Annotation for the nematode Trichostrongylus colubriformis.</title>
        <authorList>
            <person name="Martin J."/>
        </authorList>
    </citation>
    <scope>NUCLEOTIDE SEQUENCE [LARGE SCALE GENOMIC DNA]</scope>
    <source>
        <strain evidence="1">G859</strain>
        <tissue evidence="1">Whole worm</tissue>
    </source>
</reference>
<proteinExistence type="predicted"/>
<dbReference type="EMBL" id="WIXE01000286">
    <property type="protein sequence ID" value="KAK5986740.1"/>
    <property type="molecule type" value="Genomic_DNA"/>
</dbReference>
<sequence>MSGSTFKSDGPRSEMYDKIKDQKIADDEECCPKVGSYTPFMKGDEWSASGPRAIANSYQLFLDDDGKSCKRGKNAIKSLLMSFLIEIGDRCEWMRICFDKSKDTWCEKEGNIINLLFNHELFIPTDTDQAQPLAVGYGKVNRMRINFLFDEPAIEMSYAFAGSTNPVISHTMHLKVYEDVGMKPDKLNLHVLRDRRCHARVTSDLSEDFTNIASDYQCLVVVGCECYKYN</sequence>
<name>A0AAN8G9I7_TRICO</name>
<keyword evidence="2" id="KW-1185">Reference proteome</keyword>
<accession>A0AAN8G9I7</accession>
<evidence type="ECO:0000313" key="1">
    <source>
        <dbReference type="EMBL" id="KAK5986740.1"/>
    </source>
</evidence>
<evidence type="ECO:0000313" key="2">
    <source>
        <dbReference type="Proteomes" id="UP001331761"/>
    </source>
</evidence>
<organism evidence="1 2">
    <name type="scientific">Trichostrongylus colubriformis</name>
    <name type="common">Black scour worm</name>
    <dbReference type="NCBI Taxonomy" id="6319"/>
    <lineage>
        <taxon>Eukaryota</taxon>
        <taxon>Metazoa</taxon>
        <taxon>Ecdysozoa</taxon>
        <taxon>Nematoda</taxon>
        <taxon>Chromadorea</taxon>
        <taxon>Rhabditida</taxon>
        <taxon>Rhabditina</taxon>
        <taxon>Rhabditomorpha</taxon>
        <taxon>Strongyloidea</taxon>
        <taxon>Trichostrongylidae</taxon>
        <taxon>Trichostrongylus</taxon>
    </lineage>
</organism>